<feature type="binding site" evidence="5">
    <location>
        <position position="172"/>
    </location>
    <ligand>
        <name>substrate</name>
    </ligand>
</feature>
<proteinExistence type="inferred from homology"/>
<organism evidence="6 7">
    <name type="scientific">Hydrogenophaga atypica</name>
    <dbReference type="NCBI Taxonomy" id="249409"/>
    <lineage>
        <taxon>Bacteria</taxon>
        <taxon>Pseudomonadati</taxon>
        <taxon>Pseudomonadota</taxon>
        <taxon>Betaproteobacteria</taxon>
        <taxon>Burkholderiales</taxon>
        <taxon>Comamonadaceae</taxon>
        <taxon>Hydrogenophaga</taxon>
    </lineage>
</organism>
<comment type="subcellular location">
    <subcellularLocation>
        <location evidence="5">Cytoplasm</location>
    </subcellularLocation>
</comment>
<keyword evidence="2 5" id="KW-0831">Ubiquinone biosynthesis</keyword>
<keyword evidence="4 5" id="KW-0670">Pyruvate</keyword>
<dbReference type="InterPro" id="IPR007440">
    <property type="entry name" value="Chorismate--pyruvate_lyase"/>
</dbReference>
<accession>A0ABW2QWK4</accession>
<feature type="binding site" evidence="5">
    <location>
        <position position="106"/>
    </location>
    <ligand>
        <name>substrate</name>
    </ligand>
</feature>
<dbReference type="GO" id="GO:0016829">
    <property type="term" value="F:lyase activity"/>
    <property type="evidence" value="ECO:0007669"/>
    <property type="project" value="UniProtKB-KW"/>
</dbReference>
<dbReference type="EC" id="4.1.3.40" evidence="5"/>
<evidence type="ECO:0000256" key="5">
    <source>
        <dbReference type="HAMAP-Rule" id="MF_01632"/>
    </source>
</evidence>
<dbReference type="Proteomes" id="UP001596501">
    <property type="component" value="Unassembled WGS sequence"/>
</dbReference>
<comment type="function">
    <text evidence="5">Removes the pyruvyl group from chorismate, with concomitant aromatization of the ring, to provide 4-hydroxybenzoate (4HB) for the ubiquinone pathway.</text>
</comment>
<feature type="binding site" evidence="5">
    <location>
        <position position="68"/>
    </location>
    <ligand>
        <name>substrate</name>
    </ligand>
</feature>
<evidence type="ECO:0000256" key="4">
    <source>
        <dbReference type="ARBA" id="ARBA00023317"/>
    </source>
</evidence>
<gene>
    <name evidence="5" type="primary">ubiC</name>
    <name evidence="6" type="ORF">ACFQPB_23000</name>
</gene>
<keyword evidence="3 5" id="KW-0456">Lyase</keyword>
<dbReference type="PANTHER" id="PTHR38683">
    <property type="entry name" value="CHORISMATE PYRUVATE-LYASE"/>
    <property type="match status" value="1"/>
</dbReference>
<comment type="catalytic activity">
    <reaction evidence="5">
        <text>chorismate = 4-hydroxybenzoate + pyruvate</text>
        <dbReference type="Rhea" id="RHEA:16505"/>
        <dbReference type="ChEBI" id="CHEBI:15361"/>
        <dbReference type="ChEBI" id="CHEBI:17879"/>
        <dbReference type="ChEBI" id="CHEBI:29748"/>
        <dbReference type="EC" id="4.1.3.40"/>
    </reaction>
</comment>
<comment type="similarity">
    <text evidence="5">Belongs to the UbiC family.</text>
</comment>
<comment type="caution">
    <text evidence="6">The sequence shown here is derived from an EMBL/GenBank/DDBJ whole genome shotgun (WGS) entry which is preliminary data.</text>
</comment>
<sequence>MSQFRHCAGAHVHRSADPSINAWLFAGGSLTARLRAHGTVEVVVVGQGASALWLAEQRDLNCRCAYAREVILLFNGRAAVWARSVIPLPAFHGAWKSLACLGTRPLAELLFQGRSLDRDALVPHRLLRQGPVSRWVRQSTVVAGHVDNPLVQPTWACSSVFWRRGQPLRVFEAFAPWVTQLPTPRTGP</sequence>
<keyword evidence="1 5" id="KW-0963">Cytoplasm</keyword>
<dbReference type="EMBL" id="JBHTCA010000045">
    <property type="protein sequence ID" value="MFC7411728.1"/>
    <property type="molecule type" value="Genomic_DNA"/>
</dbReference>
<name>A0ABW2QWK4_9BURK</name>
<evidence type="ECO:0000256" key="2">
    <source>
        <dbReference type="ARBA" id="ARBA00022688"/>
    </source>
</evidence>
<comment type="pathway">
    <text evidence="5">Cofactor biosynthesis; ubiquinone biosynthesis.</text>
</comment>
<dbReference type="Gene3D" id="3.40.1410.10">
    <property type="entry name" value="Chorismate lyase-like"/>
    <property type="match status" value="1"/>
</dbReference>
<dbReference type="HAMAP" id="MF_01632">
    <property type="entry name" value="UbiC"/>
    <property type="match status" value="1"/>
</dbReference>
<dbReference type="InterPro" id="IPR028978">
    <property type="entry name" value="Chorismate_lyase_/UTRA_dom_sf"/>
</dbReference>
<dbReference type="PANTHER" id="PTHR38683:SF1">
    <property type="entry name" value="CHORISMATE PYRUVATE-LYASE"/>
    <property type="match status" value="1"/>
</dbReference>
<keyword evidence="7" id="KW-1185">Reference proteome</keyword>
<evidence type="ECO:0000256" key="3">
    <source>
        <dbReference type="ARBA" id="ARBA00023239"/>
    </source>
</evidence>
<evidence type="ECO:0000313" key="7">
    <source>
        <dbReference type="Proteomes" id="UP001596501"/>
    </source>
</evidence>
<protein>
    <recommendedName>
        <fullName evidence="5">Probable chorismate pyruvate-lyase</fullName>
        <shortName evidence="5">CL</shortName>
        <shortName evidence="5">CPL</shortName>
        <ecNumber evidence="5">4.1.3.40</ecNumber>
    </recommendedName>
</protein>
<dbReference type="Pfam" id="PF04345">
    <property type="entry name" value="Chor_lyase"/>
    <property type="match status" value="1"/>
</dbReference>
<evidence type="ECO:0000313" key="6">
    <source>
        <dbReference type="EMBL" id="MFC7411728.1"/>
    </source>
</evidence>
<evidence type="ECO:0000256" key="1">
    <source>
        <dbReference type="ARBA" id="ARBA00022490"/>
    </source>
</evidence>
<comment type="caution">
    <text evidence="5">Lacks conserved residue(s) required for the propagation of feature annotation.</text>
</comment>
<reference evidence="7" key="1">
    <citation type="journal article" date="2019" name="Int. J. Syst. Evol. Microbiol.">
        <title>The Global Catalogue of Microorganisms (GCM) 10K type strain sequencing project: providing services to taxonomists for standard genome sequencing and annotation.</title>
        <authorList>
            <consortium name="The Broad Institute Genomics Platform"/>
            <consortium name="The Broad Institute Genome Sequencing Center for Infectious Disease"/>
            <person name="Wu L."/>
            <person name="Ma J."/>
        </authorList>
    </citation>
    <scope>NUCLEOTIDE SEQUENCE [LARGE SCALE GENOMIC DNA]</scope>
    <source>
        <strain evidence="7">CGMCC 1.12371</strain>
    </source>
</reference>
<dbReference type="SUPFAM" id="SSF64288">
    <property type="entry name" value="Chorismate lyase-like"/>
    <property type="match status" value="1"/>
</dbReference>